<evidence type="ECO:0000313" key="8">
    <source>
        <dbReference type="EMBL" id="TIB13996.1"/>
    </source>
</evidence>
<evidence type="ECO:0000256" key="6">
    <source>
        <dbReference type="PIRNR" id="PIRNR015588"/>
    </source>
</evidence>
<evidence type="ECO:0000256" key="2">
    <source>
        <dbReference type="ARBA" id="ARBA00006972"/>
    </source>
</evidence>
<protein>
    <recommendedName>
        <fullName evidence="6">AP complex subunit sigma</fullName>
    </recommendedName>
</protein>
<evidence type="ECO:0000256" key="3">
    <source>
        <dbReference type="ARBA" id="ARBA00022448"/>
    </source>
</evidence>
<evidence type="ECO:0000256" key="5">
    <source>
        <dbReference type="ARBA" id="ARBA00023136"/>
    </source>
</evidence>
<dbReference type="Gene3D" id="3.30.450.60">
    <property type="match status" value="1"/>
</dbReference>
<comment type="caution">
    <text evidence="8">The sequence shown here is derived from an EMBL/GenBank/DDBJ whole genome shotgun (WGS) entry which is preliminary data.</text>
</comment>
<dbReference type="EMBL" id="SPOF01000012">
    <property type="protein sequence ID" value="TIB13996.1"/>
    <property type="molecule type" value="Genomic_DNA"/>
</dbReference>
<dbReference type="InterPro" id="IPR011012">
    <property type="entry name" value="Longin-like_dom_sf"/>
</dbReference>
<sequence length="160" mass="18455">MIQSVLIFNQQGKPRLVKNFNKTLNNSQLVNQSFKLVQDRNQACNFVSLGDYTLVYRNYATLFFCLVIDSNESNLGILDLIQVMVEALDRLFESVCELDLVFHFDQVHFIVDEIIQGGLVIETNVNQIVNNVNEQTLRRKKSQEAPLIPNSSWFSRLKKT</sequence>
<keyword evidence="3 6" id="KW-0813">Transport</keyword>
<dbReference type="Pfam" id="PF01217">
    <property type="entry name" value="Clat_adaptor_s"/>
    <property type="match status" value="1"/>
</dbReference>
<dbReference type="InterPro" id="IPR016635">
    <property type="entry name" value="AP_complex_ssu"/>
</dbReference>
<proteinExistence type="inferred from homology"/>
<keyword evidence="5 6" id="KW-0472">Membrane</keyword>
<dbReference type="OrthoDB" id="10261046at2759"/>
<reference evidence="8 9" key="1">
    <citation type="submission" date="2019-03" db="EMBL/GenBank/DDBJ databases">
        <title>Sequencing 23 genomes of Wallemia ichthyophaga.</title>
        <authorList>
            <person name="Gostincar C."/>
        </authorList>
    </citation>
    <scope>NUCLEOTIDE SEQUENCE [LARGE SCALE GENOMIC DNA]</scope>
    <source>
        <strain evidence="8 9">EXF-8621</strain>
    </source>
</reference>
<dbReference type="SUPFAM" id="SSF64356">
    <property type="entry name" value="SNARE-like"/>
    <property type="match status" value="1"/>
</dbReference>
<comment type="similarity">
    <text evidence="2 6">Belongs to the adaptor complexes small subunit family.</text>
</comment>
<evidence type="ECO:0000313" key="9">
    <source>
        <dbReference type="Proteomes" id="UP000306954"/>
    </source>
</evidence>
<dbReference type="GO" id="GO:0012505">
    <property type="term" value="C:endomembrane system"/>
    <property type="evidence" value="ECO:0007669"/>
    <property type="project" value="UniProtKB-SubCell"/>
</dbReference>
<evidence type="ECO:0000256" key="4">
    <source>
        <dbReference type="ARBA" id="ARBA00022927"/>
    </source>
</evidence>
<dbReference type="GO" id="GO:0006886">
    <property type="term" value="P:intracellular protein transport"/>
    <property type="evidence" value="ECO:0007669"/>
    <property type="project" value="UniProtKB-UniRule"/>
</dbReference>
<name>A0A4T0HPJ7_WALIC</name>
<accession>A0A4T0HPJ7</accession>
<comment type="subcellular location">
    <subcellularLocation>
        <location evidence="1">Endomembrane system</location>
    </subcellularLocation>
</comment>
<dbReference type="PIRSF" id="PIRSF015588">
    <property type="entry name" value="AP_complex_sigma"/>
    <property type="match status" value="1"/>
</dbReference>
<dbReference type="AlphaFoldDB" id="A0A4T0HPJ7"/>
<dbReference type="InterPro" id="IPR022775">
    <property type="entry name" value="AP_mu_sigma_su"/>
</dbReference>
<keyword evidence="4 6" id="KW-0653">Protein transport</keyword>
<feature type="domain" description="AP complex mu/sigma subunit" evidence="7">
    <location>
        <begin position="1"/>
        <end position="134"/>
    </location>
</feature>
<organism evidence="8 9">
    <name type="scientific">Wallemia ichthyophaga</name>
    <dbReference type="NCBI Taxonomy" id="245174"/>
    <lineage>
        <taxon>Eukaryota</taxon>
        <taxon>Fungi</taxon>
        <taxon>Dikarya</taxon>
        <taxon>Basidiomycota</taxon>
        <taxon>Wallemiomycotina</taxon>
        <taxon>Wallemiomycetes</taxon>
        <taxon>Wallemiales</taxon>
        <taxon>Wallemiaceae</taxon>
        <taxon>Wallemia</taxon>
    </lineage>
</organism>
<dbReference type="Proteomes" id="UP000306954">
    <property type="component" value="Unassembled WGS sequence"/>
</dbReference>
<evidence type="ECO:0000256" key="1">
    <source>
        <dbReference type="ARBA" id="ARBA00004308"/>
    </source>
</evidence>
<dbReference type="PANTHER" id="PTHR11753">
    <property type="entry name" value="ADAPTOR COMPLEXES SMALL SUBUNIT FAMILY"/>
    <property type="match status" value="1"/>
</dbReference>
<gene>
    <name evidence="8" type="ORF">E3P90_01440</name>
</gene>
<evidence type="ECO:0000259" key="7">
    <source>
        <dbReference type="Pfam" id="PF01217"/>
    </source>
</evidence>